<dbReference type="InterPro" id="IPR007185">
    <property type="entry name" value="DNA_pol_a/d/e_bsu"/>
</dbReference>
<evidence type="ECO:0000256" key="5">
    <source>
        <dbReference type="ARBA" id="ARBA00023125"/>
    </source>
</evidence>
<reference evidence="10" key="1">
    <citation type="submission" date="2016-09" db="EMBL/GenBank/DDBJ databases">
        <authorList>
            <person name="Jeantristanb JTB J.-T."/>
            <person name="Ricardo R."/>
        </authorList>
    </citation>
    <scope>NUCLEOTIDE SEQUENCE [LARGE SCALE GENOMIC DNA]</scope>
</reference>
<dbReference type="EMBL" id="FMSP01000021">
    <property type="protein sequence ID" value="SCV74467.1"/>
    <property type="molecule type" value="Genomic_DNA"/>
</dbReference>
<sequence length="591" mass="66989">MFSNQTQGARPGSTTAADLARKIFLIKYNLQLAVGAIEWLQAFLDECEIDDEPTILDVYERLVAGMQGGGNGLDGPSKVTPSLLEATREKLSVQADQPVHEHGQHLESSHYLKIVDAFEMPAWRWGEERKGFEKSEHLPSLTPGPKAKAQYLRDRFNIIKQTILRNDHFSPPAVAGIQRAEYNQLTSIKNLLGRQGGHFLIFGLLTRMEDGAFYLEDLDDKVELDLSEATPETGLFTEGSFVLLDGDYTLESTFKVSEMGHPPCERREEAMKLYGHHDFLGLGAISKEEEADFVKSEQSPQHETSFIVLSDLHLDNVKIMNAFKTVLVAYEDMDDADKPSLFILCGNFRSRPFLFDGEATRDYQELFSNLANVLASFPTLIAHAQFLLVPGPTDPWSANLLPRPALPESLVKSLIAKVPNITFGSNPCRIRYFSQEIVVFREDLMGRMMRNAVRFGGHRREEDMASSRKALVQTVIDQAHLTPLPLNVRPVLWDYDHAMRLYPMPTTVSFQPMPLLSFRLPCWEGLTKSTPCDPFVCQLILADKFDPYKLVYEGCLAFNPGSFMRQRFTWSTYHPHMARPTERMEERYVLS</sequence>
<evidence type="ECO:0000256" key="7">
    <source>
        <dbReference type="ARBA" id="ARBA00032930"/>
    </source>
</evidence>
<dbReference type="OrthoDB" id="10254730at2759"/>
<dbReference type="GO" id="GO:0042276">
    <property type="term" value="P:error-prone translesion synthesis"/>
    <property type="evidence" value="ECO:0007669"/>
    <property type="project" value="TreeGrafter"/>
</dbReference>
<evidence type="ECO:0000256" key="3">
    <source>
        <dbReference type="ARBA" id="ARBA00016011"/>
    </source>
</evidence>
<comment type="subcellular location">
    <subcellularLocation>
        <location evidence="1">Nucleus</location>
    </subcellularLocation>
</comment>
<dbReference type="Gene3D" id="3.60.21.60">
    <property type="match status" value="1"/>
</dbReference>
<evidence type="ECO:0000259" key="8">
    <source>
        <dbReference type="Pfam" id="PF04042"/>
    </source>
</evidence>
<keyword evidence="5" id="KW-0238">DNA-binding</keyword>
<dbReference type="Proteomes" id="UP000198372">
    <property type="component" value="Unassembled WGS sequence"/>
</dbReference>
<comment type="similarity">
    <text evidence="2">Belongs to the DNA polymerase epsilon subunit B family.</text>
</comment>
<evidence type="ECO:0000256" key="2">
    <source>
        <dbReference type="ARBA" id="ARBA00009560"/>
    </source>
</evidence>
<evidence type="ECO:0000256" key="4">
    <source>
        <dbReference type="ARBA" id="ARBA00022705"/>
    </source>
</evidence>
<feature type="domain" description="DNA polymerase alpha/delta/epsilon subunit B" evidence="8">
    <location>
        <begin position="306"/>
        <end position="508"/>
    </location>
</feature>
<keyword evidence="6" id="KW-0539">Nucleus</keyword>
<evidence type="ECO:0000256" key="6">
    <source>
        <dbReference type="ARBA" id="ARBA00023242"/>
    </source>
</evidence>
<dbReference type="AlphaFoldDB" id="A0A238FMG6"/>
<name>A0A238FMG6_9BASI</name>
<dbReference type="GO" id="GO:0003677">
    <property type="term" value="F:DNA binding"/>
    <property type="evidence" value="ECO:0007669"/>
    <property type="project" value="UniProtKB-KW"/>
</dbReference>
<evidence type="ECO:0000313" key="9">
    <source>
        <dbReference type="EMBL" id="SCV74467.1"/>
    </source>
</evidence>
<accession>A0A238FMG6</accession>
<dbReference type="InterPro" id="IPR016266">
    <property type="entry name" value="POLE2"/>
</dbReference>
<dbReference type="Pfam" id="PF04042">
    <property type="entry name" value="DNA_pol_E_B"/>
    <property type="match status" value="1"/>
</dbReference>
<dbReference type="STRING" id="269621.A0A238FMG6"/>
<dbReference type="GO" id="GO:0008622">
    <property type="term" value="C:epsilon DNA polymerase complex"/>
    <property type="evidence" value="ECO:0007669"/>
    <property type="project" value="InterPro"/>
</dbReference>
<proteinExistence type="inferred from homology"/>
<keyword evidence="4" id="KW-0235">DNA replication</keyword>
<organism evidence="9 10">
    <name type="scientific">Microbotryum intermedium</name>
    <dbReference type="NCBI Taxonomy" id="269621"/>
    <lineage>
        <taxon>Eukaryota</taxon>
        <taxon>Fungi</taxon>
        <taxon>Dikarya</taxon>
        <taxon>Basidiomycota</taxon>
        <taxon>Pucciniomycotina</taxon>
        <taxon>Microbotryomycetes</taxon>
        <taxon>Microbotryales</taxon>
        <taxon>Microbotryaceae</taxon>
        <taxon>Microbotryum</taxon>
    </lineage>
</organism>
<dbReference type="PANTHER" id="PTHR12708:SF0">
    <property type="entry name" value="DNA POLYMERASE EPSILON SUBUNIT 2"/>
    <property type="match status" value="1"/>
</dbReference>
<evidence type="ECO:0000313" key="10">
    <source>
        <dbReference type="Proteomes" id="UP000198372"/>
    </source>
</evidence>
<evidence type="ECO:0000256" key="1">
    <source>
        <dbReference type="ARBA" id="ARBA00004123"/>
    </source>
</evidence>
<protein>
    <recommendedName>
        <fullName evidence="3">DNA polymerase epsilon subunit B</fullName>
    </recommendedName>
    <alternativeName>
        <fullName evidence="7">DNA polymerase II subunit 2</fullName>
    </alternativeName>
</protein>
<dbReference type="PANTHER" id="PTHR12708">
    <property type="entry name" value="DNA POLYMERASE EPSILON SUBUNIT B"/>
    <property type="match status" value="1"/>
</dbReference>
<keyword evidence="10" id="KW-1185">Reference proteome</keyword>
<dbReference type="GO" id="GO:0006261">
    <property type="term" value="P:DNA-templated DNA replication"/>
    <property type="evidence" value="ECO:0007669"/>
    <property type="project" value="InterPro"/>
</dbReference>
<gene>
    <name evidence="9" type="ORF">BQ2448_8106</name>
</gene>